<dbReference type="GO" id="GO:0008270">
    <property type="term" value="F:zinc ion binding"/>
    <property type="evidence" value="ECO:0007669"/>
    <property type="project" value="UniProtKB-KW"/>
</dbReference>
<keyword evidence="3" id="KW-0862">Zinc</keyword>
<dbReference type="SUPFAM" id="SSF82199">
    <property type="entry name" value="SET domain"/>
    <property type="match status" value="1"/>
</dbReference>
<dbReference type="SUPFAM" id="SSF144232">
    <property type="entry name" value="HIT/MYND zinc finger-like"/>
    <property type="match status" value="1"/>
</dbReference>
<keyword evidence="2 4" id="KW-0863">Zinc-finger</keyword>
<dbReference type="EMBL" id="LSSK01000184">
    <property type="protein sequence ID" value="OMH84515.1"/>
    <property type="molecule type" value="Genomic_DNA"/>
</dbReference>
<keyword evidence="8" id="KW-0489">Methyltransferase</keyword>
<dbReference type="CDD" id="cd20071">
    <property type="entry name" value="SET_SMYD"/>
    <property type="match status" value="1"/>
</dbReference>
<evidence type="ECO:0000313" key="8">
    <source>
        <dbReference type="EMBL" id="OMH84515.1"/>
    </source>
</evidence>
<keyword evidence="8" id="KW-0808">Transferase</keyword>
<dbReference type="InterPro" id="IPR002893">
    <property type="entry name" value="Znf_MYND"/>
</dbReference>
<evidence type="ECO:0000256" key="2">
    <source>
        <dbReference type="ARBA" id="ARBA00022771"/>
    </source>
</evidence>
<accession>A0A1R1PU53</accession>
<keyword evidence="9" id="KW-1185">Reference proteome</keyword>
<dbReference type="EMBL" id="LSSK01000519">
    <property type="protein sequence ID" value="OMH83066.1"/>
    <property type="molecule type" value="Genomic_DNA"/>
</dbReference>
<protein>
    <submittedName>
        <fullName evidence="8">Histone-lysine N-methyltransferase Smyd1</fullName>
    </submittedName>
</protein>
<name>A0A1R1PU53_ZANCU</name>
<dbReference type="Gene3D" id="1.10.220.160">
    <property type="match status" value="1"/>
</dbReference>
<dbReference type="PROSITE" id="PS50865">
    <property type="entry name" value="ZF_MYND_2"/>
    <property type="match status" value="1"/>
</dbReference>
<comment type="caution">
    <text evidence="8">The sequence shown here is derived from an EMBL/GenBank/DDBJ whole genome shotgun (WGS) entry which is preliminary data.</text>
</comment>
<evidence type="ECO:0000259" key="5">
    <source>
        <dbReference type="PROSITE" id="PS50280"/>
    </source>
</evidence>
<dbReference type="PANTHER" id="PTHR12197">
    <property type="entry name" value="HISTONE-LYSINE N-METHYLTRANSFERASE SMYD"/>
    <property type="match status" value="1"/>
</dbReference>
<dbReference type="Pfam" id="PF01753">
    <property type="entry name" value="zf-MYND"/>
    <property type="match status" value="1"/>
</dbReference>
<proteinExistence type="predicted"/>
<dbReference type="Gene3D" id="2.170.270.10">
    <property type="entry name" value="SET domain"/>
    <property type="match status" value="1"/>
</dbReference>
<organism evidence="8 9">
    <name type="scientific">Zancudomyces culisetae</name>
    <name type="common">Gut fungus</name>
    <name type="synonym">Smittium culisetae</name>
    <dbReference type="NCBI Taxonomy" id="1213189"/>
    <lineage>
        <taxon>Eukaryota</taxon>
        <taxon>Fungi</taxon>
        <taxon>Fungi incertae sedis</taxon>
        <taxon>Zoopagomycota</taxon>
        <taxon>Kickxellomycotina</taxon>
        <taxon>Harpellomycetes</taxon>
        <taxon>Harpellales</taxon>
        <taxon>Legeriomycetaceae</taxon>
        <taxon>Zancudomyces</taxon>
    </lineage>
</organism>
<evidence type="ECO:0000313" key="7">
    <source>
        <dbReference type="EMBL" id="OMH83066.1"/>
    </source>
</evidence>
<dbReference type="OrthoDB" id="265717at2759"/>
<feature type="domain" description="MYND-type" evidence="6">
    <location>
        <begin position="68"/>
        <end position="126"/>
    </location>
</feature>
<sequence length="602" mass="70026">MEIKQEYQDGKPRIDYSSSEEAFPISFRYSKNKKRHLVCTRDIQAGSIVFIEKACASIVNEGSLDDLCSRCYKDLPTGNNILPDLAIEQQREAKAYSDMKCNSCRYARYCSKACQEDDTETHTLECPVLSALESLGKDGKFSLNNIRMLLRIFIRKRQQEISSYEFIPGGQCESPIRYFADETLHIEAFNRHWIKHTQDCIDFINQNLPKEYRIEQRKAVEFASILSTIGDDCMHQNLLKISGAYPIFSIHFKHSCAPNCVQVGENDGRIYVRTLTDLKKDTILTVSYSHLFALRDERRRQLYIKKHFWCRCTRCSKDISNSVDGKLEGLMCQVCRKGLVINKDNGVDSEEHDCSLHNSKEQKKMHHYIKCTSCRQLYKKNYVVDVNKFIREKYIKGLQLFEYEKYVLAKEAFEELVRYFHKKKHINAQNYYLLQSHYYLSKCYEQFNEFPRAIENLKIFLEKVESNEYLPKNFPVLSFVKLELASYYTQCANSKGLDSKKASNALVLKYFLVAIQLHQKAYDELSISYGAENQLVLGLKERVGALQDSYKTAMKEYQKSTETRDLVVHAPVLQKFSNQPTNLSYKRVPAPVKQPRQSSIPV</sequence>
<evidence type="ECO:0000256" key="4">
    <source>
        <dbReference type="PROSITE-ProRule" id="PRU00134"/>
    </source>
</evidence>
<dbReference type="InterPro" id="IPR046341">
    <property type="entry name" value="SET_dom_sf"/>
</dbReference>
<keyword evidence="1" id="KW-0479">Metal-binding</keyword>
<gene>
    <name evidence="8" type="ORF">AX774_g1959</name>
    <name evidence="7" type="ORF">AX774_g3436</name>
</gene>
<dbReference type="Pfam" id="PF00856">
    <property type="entry name" value="SET"/>
    <property type="match status" value="1"/>
</dbReference>
<dbReference type="GO" id="GO:0008168">
    <property type="term" value="F:methyltransferase activity"/>
    <property type="evidence" value="ECO:0007669"/>
    <property type="project" value="UniProtKB-KW"/>
</dbReference>
<dbReference type="PROSITE" id="PS50280">
    <property type="entry name" value="SET"/>
    <property type="match status" value="1"/>
</dbReference>
<feature type="domain" description="SET" evidence="5">
    <location>
        <begin position="23"/>
        <end position="289"/>
    </location>
</feature>
<evidence type="ECO:0000256" key="1">
    <source>
        <dbReference type="ARBA" id="ARBA00022723"/>
    </source>
</evidence>
<reference evidence="8" key="2">
    <citation type="submission" date="2017-01" db="EMBL/GenBank/DDBJ databases">
        <authorList>
            <person name="Mah S.A."/>
            <person name="Swanson W.J."/>
            <person name="Moy G.W."/>
            <person name="Vacquier V.D."/>
        </authorList>
    </citation>
    <scope>NUCLEOTIDE SEQUENCE [LARGE SCALE GENOMIC DNA]</scope>
    <source>
        <strain evidence="8">COL-18-3</strain>
    </source>
</reference>
<dbReference type="AlphaFoldDB" id="A0A1R1PU53"/>
<evidence type="ECO:0000256" key="3">
    <source>
        <dbReference type="ARBA" id="ARBA00022833"/>
    </source>
</evidence>
<reference evidence="9" key="1">
    <citation type="submission" date="2017-01" db="EMBL/GenBank/DDBJ databases">
        <authorList>
            <person name="Wang Y."/>
            <person name="White M."/>
            <person name="Kvist S."/>
            <person name="Moncalvo J.-M."/>
        </authorList>
    </citation>
    <scope>NUCLEOTIDE SEQUENCE [LARGE SCALE GENOMIC DNA]</scope>
    <source>
        <strain evidence="9">COL-18-3</strain>
    </source>
</reference>
<dbReference type="GO" id="GO:0032259">
    <property type="term" value="P:methylation"/>
    <property type="evidence" value="ECO:0007669"/>
    <property type="project" value="UniProtKB-KW"/>
</dbReference>
<dbReference type="PANTHER" id="PTHR12197:SF282">
    <property type="entry name" value="SET DOMAIN-CONTAINING PROTEIN"/>
    <property type="match status" value="1"/>
</dbReference>
<dbReference type="Proteomes" id="UP000188320">
    <property type="component" value="Unassembled WGS sequence"/>
</dbReference>
<dbReference type="Gene3D" id="6.10.140.2220">
    <property type="match status" value="1"/>
</dbReference>
<evidence type="ECO:0000313" key="9">
    <source>
        <dbReference type="Proteomes" id="UP000188320"/>
    </source>
</evidence>
<evidence type="ECO:0000259" key="6">
    <source>
        <dbReference type="PROSITE" id="PS50865"/>
    </source>
</evidence>
<dbReference type="InterPro" id="IPR001214">
    <property type="entry name" value="SET_dom"/>
</dbReference>
<dbReference type="InterPro" id="IPR050869">
    <property type="entry name" value="H3K4_H4K5_MeTrfase"/>
</dbReference>